<feature type="transmembrane region" description="Helical" evidence="9">
    <location>
        <begin position="1497"/>
        <end position="1517"/>
    </location>
</feature>
<reference evidence="12 13" key="1">
    <citation type="journal article" date="2003" name="PLoS Biol.">
        <title>The genome sequence of Caenorhabditis briggsae: a platform for comparative genomics.</title>
        <authorList>
            <person name="Stein L.D."/>
            <person name="Bao Z."/>
            <person name="Blasiar D."/>
            <person name="Blumenthal T."/>
            <person name="Brent M.R."/>
            <person name="Chen N."/>
            <person name="Chinwalla A."/>
            <person name="Clarke L."/>
            <person name="Clee C."/>
            <person name="Coghlan A."/>
            <person name="Coulson A."/>
            <person name="D'Eustachio P."/>
            <person name="Fitch D.H."/>
            <person name="Fulton L.A."/>
            <person name="Fulton R.E."/>
            <person name="Griffiths-Jones S."/>
            <person name="Harris T.W."/>
            <person name="Hillier L.W."/>
            <person name="Kamath R."/>
            <person name="Kuwabara P.E."/>
            <person name="Mardis E.R."/>
            <person name="Marra M.A."/>
            <person name="Miner T.L."/>
            <person name="Minx P."/>
            <person name="Mullikin J.C."/>
            <person name="Plumb R.W."/>
            <person name="Rogers J."/>
            <person name="Schein J.E."/>
            <person name="Sohrmann M."/>
            <person name="Spieth J."/>
            <person name="Stajich J.E."/>
            <person name="Wei C."/>
            <person name="Willey D."/>
            <person name="Wilson R.K."/>
            <person name="Durbin R."/>
            <person name="Waterston R.H."/>
        </authorList>
    </citation>
    <scope>NUCLEOTIDE SEQUENCE [LARGE SCALE GENOMIC DNA]</scope>
    <source>
        <strain evidence="12 13">AF16</strain>
    </source>
</reference>
<feature type="domain" description="Laminin G" evidence="10">
    <location>
        <begin position="892"/>
        <end position="1085"/>
    </location>
</feature>
<evidence type="ECO:0000256" key="4">
    <source>
        <dbReference type="ARBA" id="ARBA00022989"/>
    </source>
</evidence>
<dbReference type="Gene3D" id="2.10.25.10">
    <property type="entry name" value="Laminin"/>
    <property type="match status" value="2"/>
</dbReference>
<dbReference type="SMART" id="SM00282">
    <property type="entry name" value="LamG"/>
    <property type="match status" value="6"/>
</dbReference>
<dbReference type="CDD" id="cd00054">
    <property type="entry name" value="EGF_CA"/>
    <property type="match status" value="1"/>
</dbReference>
<feature type="domain" description="Laminin G" evidence="10">
    <location>
        <begin position="467"/>
        <end position="643"/>
    </location>
</feature>
<dbReference type="eggNOG" id="KOG3514">
    <property type="taxonomic scope" value="Eukaryota"/>
</dbReference>
<feature type="domain" description="Laminin G" evidence="10">
    <location>
        <begin position="1129"/>
        <end position="1321"/>
    </location>
</feature>
<dbReference type="EMBL" id="HE600998">
    <property type="protein sequence ID" value="CAP28913.2"/>
    <property type="molecule type" value="Genomic_DNA"/>
</dbReference>
<evidence type="ECO:0000256" key="9">
    <source>
        <dbReference type="SAM" id="Phobius"/>
    </source>
</evidence>
<dbReference type="InterPro" id="IPR050372">
    <property type="entry name" value="Neurexin-related_CASP"/>
</dbReference>
<dbReference type="FunFam" id="2.10.25.10:FF:000015">
    <property type="entry name" value="neurexin-1 isoform X1"/>
    <property type="match status" value="1"/>
</dbReference>
<protein>
    <submittedName>
        <fullName evidence="12">Protein CBR-NRX-1</fullName>
    </submittedName>
</protein>
<dbReference type="Gene3D" id="2.60.120.200">
    <property type="match status" value="6"/>
</dbReference>
<evidence type="ECO:0000256" key="7">
    <source>
        <dbReference type="PROSITE-ProRule" id="PRU00076"/>
    </source>
</evidence>
<evidence type="ECO:0000259" key="10">
    <source>
        <dbReference type="PROSITE" id="PS50025"/>
    </source>
</evidence>
<keyword evidence="3 9" id="KW-0812">Transmembrane</keyword>
<comment type="caution">
    <text evidence="7">Lacks conserved residue(s) required for the propagation of feature annotation.</text>
</comment>
<dbReference type="SUPFAM" id="SSF49899">
    <property type="entry name" value="Concanavalin A-like lectins/glucanases"/>
    <property type="match status" value="6"/>
</dbReference>
<dbReference type="HOGENOM" id="CLU_001710_0_1_1"/>
<keyword evidence="5 9" id="KW-0472">Membrane</keyword>
<dbReference type="Proteomes" id="UP000008549">
    <property type="component" value="Unassembled WGS sequence"/>
</dbReference>
<evidence type="ECO:0000313" key="12">
    <source>
        <dbReference type="EMBL" id="CAP28913.2"/>
    </source>
</evidence>
<feature type="domain" description="Laminin G" evidence="10">
    <location>
        <begin position="29"/>
        <end position="223"/>
    </location>
</feature>
<dbReference type="SMART" id="SM00181">
    <property type="entry name" value="EGF"/>
    <property type="match status" value="2"/>
</dbReference>
<evidence type="ECO:0000313" key="13">
    <source>
        <dbReference type="Proteomes" id="UP000008549"/>
    </source>
</evidence>
<evidence type="ECO:0000256" key="1">
    <source>
        <dbReference type="ARBA" id="ARBA00004370"/>
    </source>
</evidence>
<evidence type="ECO:0000256" key="2">
    <source>
        <dbReference type="ARBA" id="ARBA00022536"/>
    </source>
</evidence>
<sequence length="1612" mass="181307">MRRKFDDTGQYSKWLIALLIYLLFGVVDSIILTGAPDSYSRYPKWAHSFENSLSMELKTRQSDGMLLYTDDGGTHGNFYSLTIVEGHIQLDFRLGDNSNEFGQRRPVNTIRIEEVRIDDDKWHTLTIFQSWENVKLELDYTLVFKILNQRSFVFGNILKNSDVFIGGLPPNMHMLPVMSSPLRRYTRHLAVNVRNLMYRQYPQALLVLRLVQVERDNEIVEECHISTASGIRGHTHQRRRPLQVEICLFLAFLNLCRHASNSCVSTTVNAIQPTMDHIAIASFLIMTEEIVKLKVGDCGKLLFLVSEKNDGELTFGGDEWVGYDVSMNISAAVRAKKENLTLTFKTVHGTSMLFYAGDEKSYLHLMLQDGAIIASSKFDGSDARIIRMFNSFPSQRYDDDSWHTIVLERSLQMMTLIVDGRRDEIRQYAPELDWISNSFAYLGSIPKHNPSKEVNRVSFRGCMRKVRYDVDATRVLFVNLADQSYGGTFHFRTTSPDGLILYHGVMQHNATDYVAFELIDSHLFLIINLGSGVVRLQTTAMKVSDGEWHHVQLDRLSRTGSVIVDAIKIDFNTPGVSANLIIDDPIFIGNVPNNSIAYPPSVWSITLQKGYTGCIKNIRLNGVSAKIAQQFESTNTTGIELGCSLSNELDICEPNPCQNFGRCSRNLNSFECDCSNTNFEGKRCEIEQTAVEVDGDESKVHVLAHTKVSQVEHIQIRFRIKNFFQTSSTRGVLFDTGANGKNDKITVFLNDSLLNLFLQDSLTNNVSLECFQIKYVNLFQTFSWGKSLSDNHWHELQVRRLGQKLLLYLDGFWSHSIYLQNPISVEIDEIGAAYSVHPSSPPPRDEHFKGFLSKLIFNGNDYLAKTKRDSALLSKSTSRESKGQRNVKTRIASISFTNSTGYVAFSSDKISSLAGSFRVQFKFQTLMRSALIFFTLPKHDYDQSFRLQIINGRFVNIILVECKCEVSRLKYTYRISGQEFHTTSPKLPYRQHLSDMRWHSVLIYQDEKTNDHVLLVDNSTTTLIIDKMKKVESRMSGKLYFGSNPLGVSRPSNGYRGCISTLRINEKALDLYEDADSRMNVNRGCSGPIARCVEDACANHGRCIQLWSSIRCDCSLTAHSGDRCQNPSTTVRFDGSPSAIFYEYAPNERPTTSKDYFVFSFRTTQPNGVLIAIECAADQDYFTIFLNKGYLNAHYNLGSRDHTVSYHTRVLNDGFPHVIKISRNESSLTIQVDKLPALRYRPKKASDLVLLNMQTRISIGASFNTRHLEQRRRMLRHRRNTEIFDSYQGEVSGVNVNGLMVLDLYENGSNRIHTIGAPQTTAVSEAVSNSSEEDDELAEMMMAHSIEENPNEALIESLAPSCLSLEEQQTCFIDTDDSTGTMNDVSGETNGSVLVLKRDIPGDPFEDVSSTDNSSFFAGFFSPVLPAVADIPSTRPSENIDNEVTALITSSIAPQKTRPKSTPHFTVYPVRPTTPMGDTITTTMQAATVTDFPRTPLIMGSSLAVIIAIAAVVFFVFKCRQNPPASEHYTMAMKSQSGYTAIAPELSPPMNHDRNNDSCTQPLLAKPHINGNGYEPLKGAVIANGNGATATMMRNGNGNGVAKKKDFKEWYV</sequence>
<dbReference type="GO" id="GO:0016020">
    <property type="term" value="C:membrane"/>
    <property type="evidence" value="ECO:0007669"/>
    <property type="project" value="UniProtKB-SubCell"/>
</dbReference>
<comment type="subcellular location">
    <subcellularLocation>
        <location evidence="1">Membrane</location>
    </subcellularLocation>
</comment>
<evidence type="ECO:0000313" key="14">
    <source>
        <dbReference type="WormBase" id="CBG09719a"/>
    </source>
</evidence>
<feature type="domain" description="Laminin G" evidence="10">
    <location>
        <begin position="695"/>
        <end position="881"/>
    </location>
</feature>
<dbReference type="Pfam" id="PF00008">
    <property type="entry name" value="EGF"/>
    <property type="match status" value="1"/>
</dbReference>
<gene>
    <name evidence="14" type="primary">nrx-1</name>
    <name evidence="12" type="synonym">Cbr-nrx-1</name>
    <name evidence="14" type="ORF">CBG09719</name>
    <name evidence="12" type="ORF">CBG_09719</name>
</gene>
<keyword evidence="13" id="KW-1185">Reference proteome</keyword>
<organism evidence="12 13">
    <name type="scientific">Caenorhabditis briggsae</name>
    <dbReference type="NCBI Taxonomy" id="6238"/>
    <lineage>
        <taxon>Eukaryota</taxon>
        <taxon>Metazoa</taxon>
        <taxon>Ecdysozoa</taxon>
        <taxon>Nematoda</taxon>
        <taxon>Chromadorea</taxon>
        <taxon>Rhabditida</taxon>
        <taxon>Rhabditina</taxon>
        <taxon>Rhabditomorpha</taxon>
        <taxon>Rhabditoidea</taxon>
        <taxon>Rhabditidae</taxon>
        <taxon>Peloderinae</taxon>
        <taxon>Caenorhabditis</taxon>
    </lineage>
</organism>
<feature type="domain" description="Laminin G" evidence="10">
    <location>
        <begin position="310"/>
        <end position="475"/>
    </location>
</feature>
<keyword evidence="2 7" id="KW-0245">EGF-like domain</keyword>
<dbReference type="STRING" id="6238.A8X8F2"/>
<keyword evidence="4 9" id="KW-1133">Transmembrane helix</keyword>
<feature type="disulfide bond" evidence="8">
    <location>
        <begin position="1058"/>
        <end position="1085"/>
    </location>
</feature>
<feature type="domain" description="EGF-like" evidence="11">
    <location>
        <begin position="648"/>
        <end position="685"/>
    </location>
</feature>
<dbReference type="PROSITE" id="PS50026">
    <property type="entry name" value="EGF_3"/>
    <property type="match status" value="2"/>
</dbReference>
<evidence type="ECO:0000259" key="11">
    <source>
        <dbReference type="PROSITE" id="PS50026"/>
    </source>
</evidence>
<dbReference type="PANTHER" id="PTHR15036">
    <property type="entry name" value="PIKACHURIN-LIKE PROTEIN"/>
    <property type="match status" value="1"/>
</dbReference>
<proteinExistence type="predicted"/>
<dbReference type="CDD" id="cd00110">
    <property type="entry name" value="LamG"/>
    <property type="match status" value="5"/>
</dbReference>
<evidence type="ECO:0000256" key="6">
    <source>
        <dbReference type="ARBA" id="ARBA00023157"/>
    </source>
</evidence>
<dbReference type="WormBase" id="CBG09719a">
    <property type="protein sequence ID" value="CBP46774"/>
    <property type="gene ID" value="WBGene00031256"/>
    <property type="gene designation" value="Cbr-nrx-1"/>
</dbReference>
<dbReference type="InterPro" id="IPR000742">
    <property type="entry name" value="EGF"/>
</dbReference>
<evidence type="ECO:0000256" key="3">
    <source>
        <dbReference type="ARBA" id="ARBA00022692"/>
    </source>
</evidence>
<evidence type="ECO:0000256" key="5">
    <source>
        <dbReference type="ARBA" id="ARBA00023136"/>
    </source>
</evidence>
<keyword evidence="6 8" id="KW-1015">Disulfide bond</keyword>
<dbReference type="FunCoup" id="A8X8F2">
    <property type="interactions" value="870"/>
</dbReference>
<dbReference type="OMA" id="GHAGGMR"/>
<dbReference type="InParanoid" id="A8X8F2"/>
<dbReference type="InterPro" id="IPR013320">
    <property type="entry name" value="ConA-like_dom_sf"/>
</dbReference>
<dbReference type="InterPro" id="IPR001791">
    <property type="entry name" value="Laminin_G"/>
</dbReference>
<feature type="domain" description="EGF-like" evidence="11">
    <location>
        <begin position="1088"/>
        <end position="1125"/>
    </location>
</feature>
<name>A8X8F2_CAEBR</name>
<dbReference type="Pfam" id="PF02210">
    <property type="entry name" value="Laminin_G_2"/>
    <property type="match status" value="6"/>
</dbReference>
<dbReference type="PANTHER" id="PTHR15036:SF89">
    <property type="entry name" value="NEUREXIN 1, ISOFORM F"/>
    <property type="match status" value="1"/>
</dbReference>
<evidence type="ECO:0000256" key="8">
    <source>
        <dbReference type="PROSITE-ProRule" id="PRU00122"/>
    </source>
</evidence>
<reference evidence="12 13" key="2">
    <citation type="journal article" date="2011" name="PLoS Genet.">
        <title>Caenorhabditis briggsae recombinant inbred line genotypes reveal inter-strain incompatibility and the evolution of recombination.</title>
        <authorList>
            <person name="Ross J.A."/>
            <person name="Koboldt D.C."/>
            <person name="Staisch J.E."/>
            <person name="Chamberlin H.M."/>
            <person name="Gupta B.P."/>
            <person name="Miller R.D."/>
            <person name="Baird S.E."/>
            <person name="Haag E.S."/>
        </authorList>
    </citation>
    <scope>NUCLEOTIDE SEQUENCE [LARGE SCALE GENOMIC DNA]</scope>
    <source>
        <strain evidence="12 13">AF16</strain>
    </source>
</reference>
<dbReference type="PROSITE" id="PS50025">
    <property type="entry name" value="LAM_G_DOMAIN"/>
    <property type="match status" value="6"/>
</dbReference>
<accession>A8X8F2</accession>